<protein>
    <recommendedName>
        <fullName evidence="4 7">Phosphate-binding protein PstS</fullName>
    </recommendedName>
</protein>
<dbReference type="InterPro" id="IPR050962">
    <property type="entry name" value="Phosphate-bind_PstS"/>
</dbReference>
<evidence type="ECO:0000256" key="6">
    <source>
        <dbReference type="ARBA" id="ARBA00022592"/>
    </source>
</evidence>
<dbReference type="RefSeq" id="WP_237359635.1">
    <property type="nucleotide sequence ID" value="NZ_CAKLDM010000001.1"/>
</dbReference>
<comment type="function">
    <text evidence="1 7">Part of the ABC transporter complex PstSACB involved in phosphate import.</text>
</comment>
<feature type="domain" description="PBP" evidence="9">
    <location>
        <begin position="31"/>
        <end position="311"/>
    </location>
</feature>
<evidence type="ECO:0000256" key="2">
    <source>
        <dbReference type="ARBA" id="ARBA00008725"/>
    </source>
</evidence>
<evidence type="ECO:0000256" key="1">
    <source>
        <dbReference type="ARBA" id="ARBA00002841"/>
    </source>
</evidence>
<dbReference type="SUPFAM" id="SSF53850">
    <property type="entry name" value="Periplasmic binding protein-like II"/>
    <property type="match status" value="1"/>
</dbReference>
<keyword evidence="11" id="KW-1185">Reference proteome</keyword>
<dbReference type="PANTHER" id="PTHR42996:SF1">
    <property type="entry name" value="PHOSPHATE-BINDING PROTEIN PSTS"/>
    <property type="match status" value="1"/>
</dbReference>
<evidence type="ECO:0000256" key="3">
    <source>
        <dbReference type="ARBA" id="ARBA00011529"/>
    </source>
</evidence>
<comment type="caution">
    <text evidence="10">The sequence shown here is derived from an EMBL/GenBank/DDBJ whole genome shotgun (WGS) entry which is preliminary data.</text>
</comment>
<organism evidence="10 11">
    <name type="scientific">Vibrio marisflavi CECT 7928</name>
    <dbReference type="NCBI Taxonomy" id="634439"/>
    <lineage>
        <taxon>Bacteria</taxon>
        <taxon>Pseudomonadati</taxon>
        <taxon>Pseudomonadota</taxon>
        <taxon>Gammaproteobacteria</taxon>
        <taxon>Vibrionales</taxon>
        <taxon>Vibrionaceae</taxon>
        <taxon>Vibrio</taxon>
    </lineage>
</organism>
<comment type="subunit">
    <text evidence="3 7">The complex is composed of two ATP-binding proteins (PstB), two transmembrane proteins (PstC and PstA) and a solute-binding protein (PstS).</text>
</comment>
<dbReference type="PROSITE" id="PS51257">
    <property type="entry name" value="PROKAR_LIPOPROTEIN"/>
    <property type="match status" value="1"/>
</dbReference>
<dbReference type="CDD" id="cd13565">
    <property type="entry name" value="PBP2_PstS"/>
    <property type="match status" value="1"/>
</dbReference>
<dbReference type="Gene3D" id="3.40.190.10">
    <property type="entry name" value="Periplasmic binding protein-like II"/>
    <property type="match status" value="2"/>
</dbReference>
<keyword evidence="5 7" id="KW-0813">Transport</keyword>
<evidence type="ECO:0000259" key="9">
    <source>
        <dbReference type="Pfam" id="PF12849"/>
    </source>
</evidence>
<evidence type="ECO:0000313" key="10">
    <source>
        <dbReference type="EMBL" id="CAH0536133.1"/>
    </source>
</evidence>
<keyword evidence="8" id="KW-0732">Signal</keyword>
<dbReference type="PIRSF" id="PIRSF002756">
    <property type="entry name" value="PstS"/>
    <property type="match status" value="1"/>
</dbReference>
<evidence type="ECO:0000256" key="8">
    <source>
        <dbReference type="SAM" id="SignalP"/>
    </source>
</evidence>
<evidence type="ECO:0000256" key="7">
    <source>
        <dbReference type="PIRNR" id="PIRNR002756"/>
    </source>
</evidence>
<dbReference type="PANTHER" id="PTHR42996">
    <property type="entry name" value="PHOSPHATE-BINDING PROTEIN PSTS"/>
    <property type="match status" value="1"/>
</dbReference>
<proteinExistence type="inferred from homology"/>
<dbReference type="EMBL" id="CAKLDM010000001">
    <property type="protein sequence ID" value="CAH0536133.1"/>
    <property type="molecule type" value="Genomic_DNA"/>
</dbReference>
<reference evidence="10" key="1">
    <citation type="submission" date="2021-11" db="EMBL/GenBank/DDBJ databases">
        <authorList>
            <person name="Rodrigo-Torres L."/>
            <person name="Arahal R. D."/>
            <person name="Lucena T."/>
        </authorList>
    </citation>
    <scope>NUCLEOTIDE SEQUENCE</scope>
    <source>
        <strain evidence="10">CECT 7928</strain>
    </source>
</reference>
<feature type="chain" id="PRO_5045827594" description="Phosphate-binding protein PstS" evidence="8">
    <location>
        <begin position="28"/>
        <end position="353"/>
    </location>
</feature>
<gene>
    <name evidence="10" type="primary">pstS_1</name>
    <name evidence="10" type="ORF">VMF7928_00227</name>
</gene>
<evidence type="ECO:0000256" key="4">
    <source>
        <dbReference type="ARBA" id="ARBA00021889"/>
    </source>
</evidence>
<keyword evidence="6 7" id="KW-0592">Phosphate transport</keyword>
<evidence type="ECO:0000313" key="11">
    <source>
        <dbReference type="Proteomes" id="UP000838748"/>
    </source>
</evidence>
<sequence length="353" mass="39295">MNKNLKTNIVRFVAIILSLFISSCAFANAVKVSGSGSSIAEPAMLMWTKNYQRQTGNQVSYVATGSGAGVDNLEKGNRSFALTDMPYSQTILDEHHWVQFPMMVSMVDIVYNLPGITKPLTLNGPVIADMYLGKIVWWDNPAIKQLNPEVNLPHKKIVLMYRSTESGTTYAFSHYLSEVSDKWTSIHDGTLKLIDMPANSVGERLSSQLALSVKNVPYSIGYVSDRYAQNQHLAKAELVNHDGMTLSPSMLSAYAALVNIPESSQGMLTKVVNLPGTESWPILATTFMLVPEHTDNKATISSILKFCSWVLVSGNKETLNLGYIPVPHSFRVQIRELWQFSFPKVKLDYNTFF</sequence>
<dbReference type="Proteomes" id="UP000838748">
    <property type="component" value="Unassembled WGS sequence"/>
</dbReference>
<dbReference type="NCBIfam" id="TIGR00975">
    <property type="entry name" value="3a0107s03"/>
    <property type="match status" value="1"/>
</dbReference>
<dbReference type="Pfam" id="PF12849">
    <property type="entry name" value="PBP_like_2"/>
    <property type="match status" value="1"/>
</dbReference>
<feature type="signal peptide" evidence="8">
    <location>
        <begin position="1"/>
        <end position="27"/>
    </location>
</feature>
<dbReference type="InterPro" id="IPR024370">
    <property type="entry name" value="PBP_domain"/>
</dbReference>
<comment type="similarity">
    <text evidence="2 7">Belongs to the PstS family.</text>
</comment>
<dbReference type="InterPro" id="IPR005673">
    <property type="entry name" value="ABC_phos-bd_PstS"/>
</dbReference>
<evidence type="ECO:0000256" key="5">
    <source>
        <dbReference type="ARBA" id="ARBA00022448"/>
    </source>
</evidence>
<accession>A0ABM8ZYV7</accession>
<name>A0ABM8ZYV7_9VIBR</name>